<dbReference type="SUPFAM" id="SSF46689">
    <property type="entry name" value="Homeodomain-like"/>
    <property type="match status" value="2"/>
</dbReference>
<dbReference type="EMBL" id="CP011388">
    <property type="protein sequence ID" value="ANE46081.1"/>
    <property type="molecule type" value="Genomic_DNA"/>
</dbReference>
<keyword evidence="2" id="KW-0238">DNA-binding</keyword>
<evidence type="ECO:0000256" key="3">
    <source>
        <dbReference type="ARBA" id="ARBA00023163"/>
    </source>
</evidence>
<dbReference type="KEGG" id="pswu:SY83_07060"/>
<evidence type="ECO:0000313" key="5">
    <source>
        <dbReference type="EMBL" id="ANE46081.1"/>
    </source>
</evidence>
<dbReference type="PATRIC" id="fig|1178515.4.peg.1406"/>
<dbReference type="InterPro" id="IPR018060">
    <property type="entry name" value="HTH_AraC"/>
</dbReference>
<dbReference type="InterPro" id="IPR009057">
    <property type="entry name" value="Homeodomain-like_sf"/>
</dbReference>
<dbReference type="PANTHER" id="PTHR46796">
    <property type="entry name" value="HTH-TYPE TRANSCRIPTIONAL ACTIVATOR RHAS-RELATED"/>
    <property type="match status" value="1"/>
</dbReference>
<gene>
    <name evidence="5" type="ORF">SY83_07060</name>
</gene>
<dbReference type="PANTHER" id="PTHR46796:SF13">
    <property type="entry name" value="HTH-TYPE TRANSCRIPTIONAL ACTIVATOR RHAS"/>
    <property type="match status" value="1"/>
</dbReference>
<organism evidence="5 6">
    <name type="scientific">Paenibacillus swuensis</name>
    <dbReference type="NCBI Taxonomy" id="1178515"/>
    <lineage>
        <taxon>Bacteria</taxon>
        <taxon>Bacillati</taxon>
        <taxon>Bacillota</taxon>
        <taxon>Bacilli</taxon>
        <taxon>Bacillales</taxon>
        <taxon>Paenibacillaceae</taxon>
        <taxon>Paenibacillus</taxon>
    </lineage>
</organism>
<dbReference type="SMART" id="SM00342">
    <property type="entry name" value="HTH_ARAC"/>
    <property type="match status" value="1"/>
</dbReference>
<dbReference type="AlphaFoldDB" id="A0A172TGB1"/>
<dbReference type="RefSeq" id="WP_068605485.1">
    <property type="nucleotide sequence ID" value="NZ_CP011388.1"/>
</dbReference>
<accession>A0A172TGB1</accession>
<sequence>MSPVDYVNSNFRITAYSHALRREQFAFGEATYDGWFLLALELGTFRYTIGNETGIASVGDLIICPPGLRFCRQALGVLSFHMFEFEWTTTAGLPVLASEIHLCGKKSLQHLDRFASTLDLLSKLEIHPGSDSRVWQESMLRDLVLLVLLEDHLSPYKEDSRDRPFIAQAMKLLQRHAFDNTGLAAVASQLGLSLSHFSVKYKQLTGSSPSQYVTALRMQKAKMLLIDTQEPLECIAPQCGYQNGFYLSRVFQQFYQTSPSEYRRRNRV</sequence>
<dbReference type="GO" id="GO:0043565">
    <property type="term" value="F:sequence-specific DNA binding"/>
    <property type="evidence" value="ECO:0007669"/>
    <property type="project" value="InterPro"/>
</dbReference>
<dbReference type="STRING" id="1178515.SY83_07060"/>
<keyword evidence="1" id="KW-0805">Transcription regulation</keyword>
<dbReference type="Gene3D" id="1.10.10.60">
    <property type="entry name" value="Homeodomain-like"/>
    <property type="match status" value="2"/>
</dbReference>
<evidence type="ECO:0000256" key="1">
    <source>
        <dbReference type="ARBA" id="ARBA00023015"/>
    </source>
</evidence>
<dbReference type="GO" id="GO:0003700">
    <property type="term" value="F:DNA-binding transcription factor activity"/>
    <property type="evidence" value="ECO:0007669"/>
    <property type="project" value="InterPro"/>
</dbReference>
<dbReference type="Pfam" id="PF12833">
    <property type="entry name" value="HTH_18"/>
    <property type="match status" value="1"/>
</dbReference>
<reference evidence="5 6" key="1">
    <citation type="submission" date="2015-01" db="EMBL/GenBank/DDBJ databases">
        <title>Paenibacillus swuensis/DY6/whole genome sequencing.</title>
        <authorList>
            <person name="Kim M.K."/>
            <person name="Srinivasan S."/>
            <person name="Lee J.-J."/>
        </authorList>
    </citation>
    <scope>NUCLEOTIDE SEQUENCE [LARGE SCALE GENOMIC DNA]</scope>
    <source>
        <strain evidence="5 6">DY6</strain>
    </source>
</reference>
<evidence type="ECO:0000259" key="4">
    <source>
        <dbReference type="PROSITE" id="PS01124"/>
    </source>
</evidence>
<evidence type="ECO:0000256" key="2">
    <source>
        <dbReference type="ARBA" id="ARBA00023125"/>
    </source>
</evidence>
<keyword evidence="3" id="KW-0804">Transcription</keyword>
<dbReference type="OrthoDB" id="2636626at2"/>
<protein>
    <recommendedName>
        <fullName evidence="4">HTH araC/xylS-type domain-containing protein</fullName>
    </recommendedName>
</protein>
<keyword evidence="6" id="KW-1185">Reference proteome</keyword>
<name>A0A172TGB1_9BACL</name>
<proteinExistence type="predicted"/>
<feature type="domain" description="HTH araC/xylS-type" evidence="4">
    <location>
        <begin position="167"/>
        <end position="265"/>
    </location>
</feature>
<evidence type="ECO:0000313" key="6">
    <source>
        <dbReference type="Proteomes" id="UP000076927"/>
    </source>
</evidence>
<dbReference type="InterPro" id="IPR050204">
    <property type="entry name" value="AraC_XylS_family_regulators"/>
</dbReference>
<dbReference type="PROSITE" id="PS01124">
    <property type="entry name" value="HTH_ARAC_FAMILY_2"/>
    <property type="match status" value="1"/>
</dbReference>
<dbReference type="Proteomes" id="UP000076927">
    <property type="component" value="Chromosome"/>
</dbReference>